<dbReference type="SUPFAM" id="SSF53098">
    <property type="entry name" value="Ribonuclease H-like"/>
    <property type="match status" value="1"/>
</dbReference>
<name>A0A016UYU8_9BILA</name>
<dbReference type="InterPro" id="IPR012337">
    <property type="entry name" value="RNaseH-like_sf"/>
</dbReference>
<feature type="coiled-coil region" evidence="2">
    <location>
        <begin position="51"/>
        <end position="82"/>
    </location>
</feature>
<feature type="transmembrane region" description="Helical" evidence="4">
    <location>
        <begin position="2543"/>
        <end position="2570"/>
    </location>
</feature>
<dbReference type="Gene3D" id="3.30.420.10">
    <property type="entry name" value="Ribonuclease H-like superfamily/Ribonuclease H"/>
    <property type="match status" value="2"/>
</dbReference>
<dbReference type="Pfam" id="PF13650">
    <property type="entry name" value="Asp_protease_2"/>
    <property type="match status" value="1"/>
</dbReference>
<evidence type="ECO:0000256" key="3">
    <source>
        <dbReference type="SAM" id="MobiDB-lite"/>
    </source>
</evidence>
<dbReference type="SUPFAM" id="SSF50630">
    <property type="entry name" value="Acid proteases"/>
    <property type="match status" value="1"/>
</dbReference>
<dbReference type="Gene3D" id="3.30.70.270">
    <property type="match status" value="1"/>
</dbReference>
<dbReference type="GO" id="GO:0004190">
    <property type="term" value="F:aspartic-type endopeptidase activity"/>
    <property type="evidence" value="ECO:0007669"/>
    <property type="project" value="InterPro"/>
</dbReference>
<dbReference type="Pfam" id="PF07245">
    <property type="entry name" value="Phlebovirus_G2"/>
    <property type="match status" value="1"/>
</dbReference>
<accession>A0A016UYU8</accession>
<dbReference type="EMBL" id="JARK01001359">
    <property type="protein sequence ID" value="EYC19962.1"/>
    <property type="molecule type" value="Genomic_DNA"/>
</dbReference>
<dbReference type="OrthoDB" id="5854524at2759"/>
<protein>
    <recommendedName>
        <fullName evidence="9">Integrase catalytic domain-containing protein</fullName>
    </recommendedName>
</protein>
<dbReference type="InterPro" id="IPR021109">
    <property type="entry name" value="Peptidase_aspartic_dom_sf"/>
</dbReference>
<dbReference type="InterPro" id="IPR001584">
    <property type="entry name" value="Integrase_cat-core"/>
</dbReference>
<dbReference type="InterPro" id="IPR005312">
    <property type="entry name" value="DUF1759"/>
</dbReference>
<dbReference type="Pfam" id="PF00078">
    <property type="entry name" value="RVT_1"/>
    <property type="match status" value="1"/>
</dbReference>
<keyword evidence="8" id="KW-1185">Reference proteome</keyword>
<dbReference type="InterPro" id="IPR000477">
    <property type="entry name" value="RT_dom"/>
</dbReference>
<dbReference type="GO" id="GO:0042575">
    <property type="term" value="C:DNA polymerase complex"/>
    <property type="evidence" value="ECO:0007669"/>
    <property type="project" value="UniProtKB-ARBA"/>
</dbReference>
<keyword evidence="4" id="KW-1133">Transmembrane helix</keyword>
<reference evidence="8" key="1">
    <citation type="journal article" date="2015" name="Nat. Genet.">
        <title>The genome and transcriptome of the zoonotic hookworm Ancylostoma ceylanicum identify infection-specific gene families.</title>
        <authorList>
            <person name="Schwarz E.M."/>
            <person name="Hu Y."/>
            <person name="Antoshechkin I."/>
            <person name="Miller M.M."/>
            <person name="Sternberg P.W."/>
            <person name="Aroian R.V."/>
        </authorList>
    </citation>
    <scope>NUCLEOTIDE SEQUENCE</scope>
    <source>
        <strain evidence="8">HY135</strain>
    </source>
</reference>
<feature type="compositionally biased region" description="Polar residues" evidence="3">
    <location>
        <begin position="164"/>
        <end position="179"/>
    </location>
</feature>
<feature type="region of interest" description="Disordered" evidence="3">
    <location>
        <begin position="143"/>
        <end position="182"/>
    </location>
</feature>
<dbReference type="Gene3D" id="3.10.10.10">
    <property type="entry name" value="HIV Type 1 Reverse Transcriptase, subunit A, domain 1"/>
    <property type="match status" value="1"/>
</dbReference>
<dbReference type="PANTHER" id="PTHR47331">
    <property type="entry name" value="PHD-TYPE DOMAIN-CONTAINING PROTEIN"/>
    <property type="match status" value="1"/>
</dbReference>
<dbReference type="InterPro" id="IPR001995">
    <property type="entry name" value="Peptidase_A2_cat"/>
</dbReference>
<keyword evidence="4" id="KW-0812">Transmembrane</keyword>
<dbReference type="InterPro" id="IPR036397">
    <property type="entry name" value="RNaseH_sf"/>
</dbReference>
<dbReference type="InterPro" id="IPR043502">
    <property type="entry name" value="DNA/RNA_pol_sf"/>
</dbReference>
<dbReference type="InterPro" id="IPR043128">
    <property type="entry name" value="Rev_trsase/Diguanyl_cyclase"/>
</dbReference>
<dbReference type="GO" id="GO:0015074">
    <property type="term" value="P:DNA integration"/>
    <property type="evidence" value="ECO:0007669"/>
    <property type="project" value="InterPro"/>
</dbReference>
<dbReference type="Pfam" id="PF18701">
    <property type="entry name" value="DUF5641"/>
    <property type="match status" value="1"/>
</dbReference>
<dbReference type="PROSITE" id="PS50994">
    <property type="entry name" value="INTEGRASE"/>
    <property type="match status" value="1"/>
</dbReference>
<dbReference type="Gene3D" id="1.10.340.70">
    <property type="match status" value="1"/>
</dbReference>
<dbReference type="STRING" id="53326.A0A016UYU8"/>
<dbReference type="PANTHER" id="PTHR47331:SF4">
    <property type="entry name" value="PEPTIDASE S1 DOMAIN-CONTAINING PROTEIN"/>
    <property type="match status" value="1"/>
</dbReference>
<dbReference type="PROSITE" id="PS50175">
    <property type="entry name" value="ASP_PROT_RETROV"/>
    <property type="match status" value="1"/>
</dbReference>
<dbReference type="Gene3D" id="2.40.70.10">
    <property type="entry name" value="Acid Proteases"/>
    <property type="match status" value="1"/>
</dbReference>
<organism evidence="7 8">
    <name type="scientific">Ancylostoma ceylanicum</name>
    <dbReference type="NCBI Taxonomy" id="53326"/>
    <lineage>
        <taxon>Eukaryota</taxon>
        <taxon>Metazoa</taxon>
        <taxon>Ecdysozoa</taxon>
        <taxon>Nematoda</taxon>
        <taxon>Chromadorea</taxon>
        <taxon>Rhabditida</taxon>
        <taxon>Rhabditina</taxon>
        <taxon>Rhabditomorpha</taxon>
        <taxon>Strongyloidea</taxon>
        <taxon>Ancylostomatidae</taxon>
        <taxon>Ancylostomatinae</taxon>
        <taxon>Ancylostoma</taxon>
    </lineage>
</organism>
<dbReference type="Pfam" id="PF05380">
    <property type="entry name" value="Peptidase_A17"/>
    <property type="match status" value="1"/>
</dbReference>
<evidence type="ECO:0000259" key="5">
    <source>
        <dbReference type="PROSITE" id="PS50175"/>
    </source>
</evidence>
<dbReference type="InterPro" id="IPR008042">
    <property type="entry name" value="Retrotrans_Pao"/>
</dbReference>
<evidence type="ECO:0000259" key="6">
    <source>
        <dbReference type="PROSITE" id="PS50994"/>
    </source>
</evidence>
<evidence type="ECO:0000256" key="2">
    <source>
        <dbReference type="SAM" id="Coils"/>
    </source>
</evidence>
<feature type="compositionally biased region" description="Polar residues" evidence="3">
    <location>
        <begin position="488"/>
        <end position="501"/>
    </location>
</feature>
<feature type="compositionally biased region" description="Low complexity" evidence="3">
    <location>
        <begin position="475"/>
        <end position="487"/>
    </location>
</feature>
<feature type="domain" description="Integrase catalytic" evidence="6">
    <location>
        <begin position="1527"/>
        <end position="1712"/>
    </location>
</feature>
<gene>
    <name evidence="7" type="primary">Acey_s0023.g802</name>
    <name evidence="7" type="ORF">Y032_0023g802</name>
</gene>
<evidence type="ECO:0000313" key="8">
    <source>
        <dbReference type="Proteomes" id="UP000024635"/>
    </source>
</evidence>
<evidence type="ECO:0000256" key="1">
    <source>
        <dbReference type="ARBA" id="ARBA00022801"/>
    </source>
</evidence>
<dbReference type="SUPFAM" id="SSF56672">
    <property type="entry name" value="DNA/RNA polymerases"/>
    <property type="match status" value="1"/>
</dbReference>
<keyword evidence="4" id="KW-0472">Membrane</keyword>
<dbReference type="Pfam" id="PF03564">
    <property type="entry name" value="DUF1759"/>
    <property type="match status" value="1"/>
</dbReference>
<evidence type="ECO:0008006" key="9">
    <source>
        <dbReference type="Google" id="ProtNLM"/>
    </source>
</evidence>
<evidence type="ECO:0000256" key="4">
    <source>
        <dbReference type="SAM" id="Phobius"/>
    </source>
</evidence>
<dbReference type="GO" id="GO:0006508">
    <property type="term" value="P:proteolysis"/>
    <property type="evidence" value="ECO:0007669"/>
    <property type="project" value="InterPro"/>
</dbReference>
<evidence type="ECO:0000313" key="7">
    <source>
        <dbReference type="EMBL" id="EYC19962.1"/>
    </source>
</evidence>
<dbReference type="InterPro" id="IPR009878">
    <property type="entry name" value="Phlebovirus_G2_fusion"/>
</dbReference>
<sequence length="2573" mass="291835">MALHFHRAPIVHSSATLKTLVLRYKEYTKQTEYSVIDEESYQKCRSAVALLQSSIHQIKEARESLQELYKELREEYRNCKTKSDKKDLLVEIEQIEEESQSQTAIADANDLTYMLTARLDEMKSVRENMEIKLGYTNVRLQRDENCNDDEREGREIQDDDVEESSTQNDSVPSCSQNPAPNARATIQAEVARTNLRSIKPPQATLPKFYGNPDEFSEYWAIFEALVHNCNELDVMEKILLLKESLRGKAQTAIKGIKLVPENYTWIIDTLKENYCNYTTNRSQIVQKLVNMRAAINTADSCAGVFDQIRMLTNHMISAGYDVRKTYDPMWCETILSKFPEDIVKPVLVASQSQDKQTIDDLLALLKKEIAAKSYVESRLCHKQLNGVNRSKDKSINQRPTSGVICSFCHKNNHLSMQCRTVTDPNTRRKILKEQNCCWKCCSSSHKSFDCQKPDCARCGQKHHISVCFKNEQPQNNQNFNQRNKVANGGQNYQKPQNWQGRDQNRRRDFQKPSPVNPQTGARMNSFEHTSANKQLILMTAEGNIWNAKKGEYEKILFFFDSGAQKTVIEENLADRLGLPRHTTEICTMSGIGGHIECFKSHIVPVRLGTTFGEEIDITIQTKPVITNGFPSVNLDQKDIEFLKTNNLCLANTKLRGEHQNPHILVGLDYYHDLVTNPANGMQTPSGFHIAKTVFGPTIYGRGIGNVSATGNAMYHSLTNICTTTEEELLQKIFELDGLGITQNECQGDEKAQQYFEEYSQKISFENSVITAPFPLKENVTELEDNYSVAIRRLESLQVALQNNPEQLKWYKSLMQKYADEDIIETFQCANQDAAGIYYMPHSGVWRPHKKAPLRIVFDASSKRKGQLCLNDVIHKGESFVNKIHDILISTRFQKIILMCDIEAAFTQIRLTESHKDLCRFLWVKNMDHPPTKDNIIEYRFKRLPFGVTASPSILNMAILTYLKSLDTELSREIMQNLYVDNILLHAETVEEAELKYHETKQLFSKIGMNLREYISNSCEVNSKISPCDKLAAGPMKFLGVPYNTITDQFTVTTNFPQKVRLTKKDIVSQINTIFDPIGIAAPLMVGLKVMMREVFNTGIDWKTPLPQDICEKWEKRCSEVNHAAITINRGTSMNMPGRKCLWVFADASDAAMATCAYLQSMPSRDVSELISGKTRLTPKKCRQTIPRLELLGILMATRLAKTIIGTSRHNISEIYIVSDSEIALYWIKSLKKVPVFVKNQRQRILTLKEQMEANGTKVNFYHVTTDHNPADAGTRGLTAEQINTHEWVRGPRWLAENPAIWPIKSIDATRGETEEVDIMVASNVQTPNEAKKQESSLIDLARFSKMDKALRVVARVGKTAYIWTQKVNATKSLPIKLKNTSNFECTPEISASDISLAEKLLIIQEHRNIDVVALQRRHRDKHVERDEHGIIRHKSRLQNAAIPHDTKSPIFIPHDSELSRLIMQKTHIENGHCGMDHTLSLVRQRFWIPRPAYVFKRYIKQCVTCKKYQGLPLGAPIMPPLPKDRVTVTRPFENTGCDFMGPFMSKAQEKMYVCLYTCLTTRAIHLEVTENLTTGAFLNSFVRFISRRGTPKIVRSDCGSNFKLGEAIIEKMFEKDSVTGNSLMSYCAAKRITWLFNPPGSPWMGGAWERLVGIVKKAFNKSIGRKRLNFAEMCTVITRIEAIVNTRPLTKLNSSDITEIPLRPVDFLRGNLSFSLPNEEIVAASDDPEYDPELIQTEKQAIEAFKFSEAISNKFWERWNTEYLTSLREQQRIHLKQPRHLPKSTPMIGEIVLIDQELIPRGCWMYGKITDIIVSNDGLIRSAKILLPSHKIIQRPLNKIIPLEIRSLPEEQASPNQVPVTTTTEKVRKQPERVAKTRAYEVIKDYEERLEDPSRSGSPSFAFMFMTILALLSPTTAQHNLSSITCYEGKVKIVPPDGSFNLCFDNECRMFPKTGKNLTFTLPISPKNDHVSVRLVALEDNTDELMLRCDRPKFCDHQYLFSKSLLGNPHCWPVGAIATIAAPIYLAIMIMISVCYAVSKLRGRISKRAALKRRRRSQPRRSSALNFELVPLPNITAISICAAICTVTPALACQHGHMRHTADLVCKDQSACHLEYNRELLFNKLQSELCIEIFHTNKPIGTAKFTKKPVEFKCSKVTESFTRMTTTSVYHAKRCAQAGSCNDDACERVQANDSIPELSKAMHYPGYSGCFSSCGGFLCGCFMPQPACSFYRVAHEPISEQIFEVFRCPHWSPTVIIDFELNFLGNHTSLSESLTPYLSKEIDGFNFTVISIQKPTNSIVNKRFAVSNNASFMLPEDFRLPVECYTYNQARDRFASCPSRVRCECGNSINNCLCPETSLQHNSDATLPFVTPYLQVRVSANEITASSIDEEVVLRVQSRILRDSAALTHYQKCELKVSSLTGCYDCEHGSQLTIACTSATQAVVTATCDSQQFPINCGPKSENTTLQLHFEKAFVKETCLIYCMENPTKFILQGQLHYHVTMPNASIFHHNSHTVGIKHQWFSDISFPDMTPLISVLKNHWKIALAGIGATLALSAATYLMGPLVLIYLAKLM</sequence>
<feature type="domain" description="Peptidase A2" evidence="5">
    <location>
        <begin position="555"/>
        <end position="639"/>
    </location>
</feature>
<dbReference type="Proteomes" id="UP000024635">
    <property type="component" value="Unassembled WGS sequence"/>
</dbReference>
<proteinExistence type="predicted"/>
<dbReference type="GO" id="GO:0003676">
    <property type="term" value="F:nucleic acid binding"/>
    <property type="evidence" value="ECO:0007669"/>
    <property type="project" value="InterPro"/>
</dbReference>
<comment type="caution">
    <text evidence="7">The sequence shown here is derived from an EMBL/GenBank/DDBJ whole genome shotgun (WGS) entry which is preliminary data.</text>
</comment>
<dbReference type="Pfam" id="PF17921">
    <property type="entry name" value="Integrase_H2C2"/>
    <property type="match status" value="1"/>
</dbReference>
<keyword evidence="2" id="KW-0175">Coiled coil</keyword>
<dbReference type="InterPro" id="IPR041588">
    <property type="entry name" value="Integrase_H2C2"/>
</dbReference>
<dbReference type="Gene3D" id="2.60.40.3770">
    <property type="match status" value="1"/>
</dbReference>
<dbReference type="InterPro" id="IPR040676">
    <property type="entry name" value="DUF5641"/>
</dbReference>
<keyword evidence="1" id="KW-0378">Hydrolase</keyword>
<feature type="region of interest" description="Disordered" evidence="3">
    <location>
        <begin position="475"/>
        <end position="524"/>
    </location>
</feature>
<feature type="transmembrane region" description="Helical" evidence="4">
    <location>
        <begin position="2012"/>
        <end position="2038"/>
    </location>
</feature>